<feature type="compositionally biased region" description="Basic residues" evidence="2">
    <location>
        <begin position="260"/>
        <end position="270"/>
    </location>
</feature>
<gene>
    <name evidence="3" type="ORF">PYX00_002497</name>
</gene>
<feature type="region of interest" description="Disordered" evidence="2">
    <location>
        <begin position="117"/>
        <end position="513"/>
    </location>
</feature>
<feature type="compositionally biased region" description="Acidic residues" evidence="2">
    <location>
        <begin position="478"/>
        <end position="492"/>
    </location>
</feature>
<feature type="compositionally biased region" description="Basic and acidic residues" evidence="2">
    <location>
        <begin position="303"/>
        <end position="348"/>
    </location>
</feature>
<feature type="compositionally biased region" description="Low complexity" evidence="2">
    <location>
        <begin position="865"/>
        <end position="878"/>
    </location>
</feature>
<feature type="compositionally biased region" description="Basic and acidic residues" evidence="2">
    <location>
        <begin position="414"/>
        <end position="477"/>
    </location>
</feature>
<dbReference type="AlphaFoldDB" id="A0AAW2IID6"/>
<feature type="region of interest" description="Disordered" evidence="2">
    <location>
        <begin position="684"/>
        <end position="791"/>
    </location>
</feature>
<evidence type="ECO:0000256" key="2">
    <source>
        <dbReference type="SAM" id="MobiDB-lite"/>
    </source>
</evidence>
<feature type="compositionally biased region" description="Basic and acidic residues" evidence="2">
    <location>
        <begin position="271"/>
        <end position="288"/>
    </location>
</feature>
<name>A0AAW2IID6_9NEOP</name>
<organism evidence="3">
    <name type="scientific">Menopon gallinae</name>
    <name type="common">poultry shaft louse</name>
    <dbReference type="NCBI Taxonomy" id="328185"/>
    <lineage>
        <taxon>Eukaryota</taxon>
        <taxon>Metazoa</taxon>
        <taxon>Ecdysozoa</taxon>
        <taxon>Arthropoda</taxon>
        <taxon>Hexapoda</taxon>
        <taxon>Insecta</taxon>
        <taxon>Pterygota</taxon>
        <taxon>Neoptera</taxon>
        <taxon>Paraneoptera</taxon>
        <taxon>Psocodea</taxon>
        <taxon>Troctomorpha</taxon>
        <taxon>Phthiraptera</taxon>
        <taxon>Amblycera</taxon>
        <taxon>Menoponidae</taxon>
        <taxon>Menopon</taxon>
    </lineage>
</organism>
<feature type="coiled-coil region" evidence="1">
    <location>
        <begin position="30"/>
        <end position="96"/>
    </location>
</feature>
<sequence length="885" mass="101223">MSNTGGSNVQNDDEEDIYKDIGDFHFDRELTKLEESNKAYSEDITRLSERLKQLTNENEKLQNLNDILATNISILLKTAKAEIDRKQNIIDDLRKKLDMNYKQLHKTGREPRICQSLTQHPFRENQDFNEIEEGEIVKDDITETSSEEKKFFSYKGRRDHSGNSKKRECSDEDSRAKFKDRHSSSHSHKGSRYSDENRTRHSSLSKSHRAYDSFDRRRDSDRRERREFRRGRKHSPNSDHSSGSYKTGRQSRNKEDSKHHGSRHSHSSTSHRRDNSSEATRRSEKKSVEPCLEVNSESTAISHKSETESAKDIERRDDLKKEKSNGVKKMKIDVYYHKRNSDNQKKSGNELFTRQSVLDDLYDEPKTSSRFSDTQDQIKSPQRGNGSVTNEDWIENQVRNKPEPTKKMKTLYSRRMEAKLQQHINEETFSGPEDKVKTPNNVEKGDIEQEKDSKTESGHDRNKDRTESLEKGDRDQDEKEEGEITFDEDVSEISDNRECVTSHGGASKNEDTAVNLPCKSVDSSQVNKNHQSFGESLIVKLLQLQKAGEDSGIKEFSPLKNNYKLSKISPVKPPPNQHILEYYNLKPSGQQLTNIEPEILDFSLCLPETPGKNFTHPFCIPSEPQNNDKPVISDENSAKEDKTSTNGESESEIGEVSGYGCDKRRTSPGVNSKISLNIYKKNNESDNVRSENESRELGNKKCNEVSENEKSYHLRTRSKTRSDRKKSNSSAEVETDSRRTEESRRKRKPDREEELNTPVKRKRHSPIEYEREKTEKTPKTERREEPVANETIAVDVLRSSIDGTAASEETARPDDSIAVAENTSETVEKTDEMPSAEISGDSSTFKVLRNYLMLSANDDSDADDFSCSSSGEYSDSGASAFVDLL</sequence>
<evidence type="ECO:0000256" key="1">
    <source>
        <dbReference type="SAM" id="Coils"/>
    </source>
</evidence>
<feature type="compositionally biased region" description="Basic and acidic residues" evidence="2">
    <location>
        <begin position="209"/>
        <end position="227"/>
    </location>
</feature>
<feature type="compositionally biased region" description="Basic and acidic residues" evidence="2">
    <location>
        <begin position="135"/>
        <end position="151"/>
    </location>
</feature>
<dbReference type="EMBL" id="JARGDH010000001">
    <property type="protein sequence ID" value="KAL0281546.1"/>
    <property type="molecule type" value="Genomic_DNA"/>
</dbReference>
<proteinExistence type="predicted"/>
<feature type="compositionally biased region" description="Basic and acidic residues" evidence="2">
    <location>
        <begin position="159"/>
        <end position="183"/>
    </location>
</feature>
<feature type="region of interest" description="Disordered" evidence="2">
    <location>
        <begin position="858"/>
        <end position="878"/>
    </location>
</feature>
<feature type="compositionally biased region" description="Polar residues" evidence="2">
    <location>
        <begin position="368"/>
        <end position="390"/>
    </location>
</feature>
<feature type="compositionally biased region" description="Polar residues" evidence="2">
    <location>
        <begin position="238"/>
        <end position="250"/>
    </location>
</feature>
<feature type="compositionally biased region" description="Basic and acidic residues" evidence="2">
    <location>
        <begin position="765"/>
        <end position="786"/>
    </location>
</feature>
<feature type="compositionally biased region" description="Basic residues" evidence="2">
    <location>
        <begin position="713"/>
        <end position="724"/>
    </location>
</feature>
<protein>
    <submittedName>
        <fullName evidence="3">Uncharacterized protein</fullName>
    </submittedName>
</protein>
<keyword evidence="1" id="KW-0175">Coiled coil</keyword>
<feature type="compositionally biased region" description="Basic and acidic residues" evidence="2">
    <location>
        <begin position="684"/>
        <end position="712"/>
    </location>
</feature>
<feature type="region of interest" description="Disordered" evidence="2">
    <location>
        <begin position="616"/>
        <end position="670"/>
    </location>
</feature>
<reference evidence="3" key="1">
    <citation type="journal article" date="2024" name="Gigascience">
        <title>Chromosome-level genome of the poultry shaft louse Menopon gallinae provides insight into the host-switching and adaptive evolution of parasitic lice.</title>
        <authorList>
            <person name="Xu Y."/>
            <person name="Ma L."/>
            <person name="Liu S."/>
            <person name="Liang Y."/>
            <person name="Liu Q."/>
            <person name="He Z."/>
            <person name="Tian L."/>
            <person name="Duan Y."/>
            <person name="Cai W."/>
            <person name="Li H."/>
            <person name="Song F."/>
        </authorList>
    </citation>
    <scope>NUCLEOTIDE SEQUENCE</scope>
    <source>
        <strain evidence="3">Cailab_2023a</strain>
    </source>
</reference>
<feature type="compositionally biased region" description="Basic and acidic residues" evidence="2">
    <location>
        <begin position="735"/>
        <end position="744"/>
    </location>
</feature>
<comment type="caution">
    <text evidence="3">The sequence shown here is derived from an EMBL/GenBank/DDBJ whole genome shotgun (WGS) entry which is preliminary data.</text>
</comment>
<evidence type="ECO:0000313" key="3">
    <source>
        <dbReference type="EMBL" id="KAL0281546.1"/>
    </source>
</evidence>
<accession>A0AAW2IID6</accession>